<evidence type="ECO:0000259" key="10">
    <source>
        <dbReference type="PROSITE" id="PS51012"/>
    </source>
</evidence>
<dbReference type="EMBL" id="CAJNYV010000019">
    <property type="protein sequence ID" value="CAF3323303.1"/>
    <property type="molecule type" value="Genomic_DNA"/>
</dbReference>
<name>A0A817U7Y0_9BILA</name>
<dbReference type="SUPFAM" id="SSF52540">
    <property type="entry name" value="P-loop containing nucleoside triphosphate hydrolases"/>
    <property type="match status" value="1"/>
</dbReference>
<evidence type="ECO:0000256" key="4">
    <source>
        <dbReference type="ARBA" id="ARBA00022840"/>
    </source>
</evidence>
<keyword evidence="5 8" id="KW-1133">Transmembrane helix</keyword>
<evidence type="ECO:0000256" key="7">
    <source>
        <dbReference type="SAM" id="MobiDB-lite"/>
    </source>
</evidence>
<comment type="caution">
    <text evidence="11">The sequence shown here is derived from an EMBL/GenBank/DDBJ whole genome shotgun (WGS) entry which is preliminary data.</text>
</comment>
<reference evidence="11" key="1">
    <citation type="submission" date="2021-02" db="EMBL/GenBank/DDBJ databases">
        <authorList>
            <person name="Nowell W R."/>
        </authorList>
    </citation>
    <scope>NUCLEOTIDE SEQUENCE</scope>
</reference>
<dbReference type="GO" id="GO:0043190">
    <property type="term" value="C:ATP-binding cassette (ABC) transporter complex"/>
    <property type="evidence" value="ECO:0007669"/>
    <property type="project" value="InterPro"/>
</dbReference>
<dbReference type="Proteomes" id="UP000663865">
    <property type="component" value="Unassembled WGS sequence"/>
</dbReference>
<dbReference type="InterPro" id="IPR013525">
    <property type="entry name" value="ABC2_TM"/>
</dbReference>
<evidence type="ECO:0000256" key="6">
    <source>
        <dbReference type="ARBA" id="ARBA00023136"/>
    </source>
</evidence>
<feature type="domain" description="ABC transporter" evidence="9">
    <location>
        <begin position="30"/>
        <end position="264"/>
    </location>
</feature>
<dbReference type="GO" id="GO:0005524">
    <property type="term" value="F:ATP binding"/>
    <property type="evidence" value="ECO:0007669"/>
    <property type="project" value="UniProtKB-KW"/>
</dbReference>
<dbReference type="AlphaFoldDB" id="A0A817U7Y0"/>
<feature type="transmembrane region" description="Helical" evidence="8">
    <location>
        <begin position="366"/>
        <end position="388"/>
    </location>
</feature>
<dbReference type="InterPro" id="IPR003439">
    <property type="entry name" value="ABC_transporter-like_ATP-bd"/>
</dbReference>
<dbReference type="InterPro" id="IPR027417">
    <property type="entry name" value="P-loop_NTPase"/>
</dbReference>
<feature type="transmembrane region" description="Helical" evidence="8">
    <location>
        <begin position="584"/>
        <end position="607"/>
    </location>
</feature>
<dbReference type="Pfam" id="PF12698">
    <property type="entry name" value="ABC2_membrane_3"/>
    <property type="match status" value="1"/>
</dbReference>
<sequence length="911" mass="103760">MLSFPRDQIESHHQLYYLVGHHNEPKDLAVCTKNAWKNYGHRCKSITVLHDINVRVPRGMIYGLLGPSGCGKTTLLRCIVGRLDLNRGEILVFDKPPGSRGHEIPGRSVGFMPQETALYKNFTISEMLHHFGRLHNMNRKDILVREEFLISFLDLPSKSKNVSQLSGGQQRRVSLACALLQQPRLLILDEPTVGVDPLLREKIWTHLINISKTSKTTIIITTHYIEEARKADRVGLMRNGRMLAEDEPSLLLNKYNQTSLENVFLQLCCQDQNRLQEQMPISTRDGDRDTDVPDDVDDQNLSSTSIHVSINKTNQDCLPFDDQKKQFENNPMLFAKRMASNYLILPKIHKIYALMIKDVTVIKRNIGFLMFQFLIPVIQVALFCLCIGRNPEHIPMAIYNSEAINGFPTGNLSLQLLNKINPDQIHFTSFNQFDKAIDAVKQGHYWGVAAIQYNFTQAIKNKLLAFQTDPTTLNQSSLHLYLDMSNQQLSITIQSVLLNSTELFLKEVLSSYKIDPSIVDPPVIIENPLYGNVVPKFLNFAAPGMMISIIFFLAIGLTALIFVVEKKEGLLERSWIAGVTTIEIMLAHIIVKFFIQIIQIIFLIVFADFIFKVEIKGSIFLSIMLIFVQGICGMSYGLLISSVCEQEIEVMEVAIGSIFPILLSSGVIWPLEGMPSAMRFLSNFTPLTHPVEAMRCIASRGWSFGYFKVWFGFVNASAWSLGFFIIAAVLFALRNRCEHCLNKSIMDDVTIEDDLELSQDLSSQTKSQHSFLKSFSIVEILTQPWTIFLLLSMVVVVFIYVKRNQRRNRNLLGARDYIRHDNSGENLSHNQYDDMERIRQKQQKAYEEQALRHLEQKKIKMENMKPRTDETSSRLKYRSNDHNPLTGQSNRGSGDSCSWRPSSSRRKPAGG</sequence>
<feature type="compositionally biased region" description="Polar residues" evidence="7">
    <location>
        <begin position="882"/>
        <end position="902"/>
    </location>
</feature>
<gene>
    <name evidence="11" type="ORF">KIK155_LOCUS722</name>
</gene>
<proteinExistence type="predicted"/>
<feature type="compositionally biased region" description="Basic and acidic residues" evidence="7">
    <location>
        <begin position="854"/>
        <end position="881"/>
    </location>
</feature>
<dbReference type="InterPro" id="IPR047817">
    <property type="entry name" value="ABC2_TM_bact-type"/>
</dbReference>
<dbReference type="CDD" id="cd03230">
    <property type="entry name" value="ABC_DR_subfamily_A"/>
    <property type="match status" value="1"/>
</dbReference>
<evidence type="ECO:0000256" key="8">
    <source>
        <dbReference type="SAM" id="Phobius"/>
    </source>
</evidence>
<dbReference type="PROSITE" id="PS51012">
    <property type="entry name" value="ABC_TM2"/>
    <property type="match status" value="1"/>
</dbReference>
<dbReference type="PANTHER" id="PTHR43038">
    <property type="entry name" value="ATP-BINDING CASSETTE, SUB-FAMILY H, MEMBER 1"/>
    <property type="match status" value="1"/>
</dbReference>
<evidence type="ECO:0000256" key="5">
    <source>
        <dbReference type="ARBA" id="ARBA00022989"/>
    </source>
</evidence>
<evidence type="ECO:0000256" key="1">
    <source>
        <dbReference type="ARBA" id="ARBA00004141"/>
    </source>
</evidence>
<dbReference type="PANTHER" id="PTHR43038:SF3">
    <property type="entry name" value="ABC TRANSPORTER G FAMILY MEMBER 20 ISOFORM X1"/>
    <property type="match status" value="1"/>
</dbReference>
<feature type="transmembrane region" description="Helical" evidence="8">
    <location>
        <begin position="653"/>
        <end position="671"/>
    </location>
</feature>
<feature type="transmembrane region" description="Helical" evidence="8">
    <location>
        <begin position="545"/>
        <end position="564"/>
    </location>
</feature>
<comment type="subcellular location">
    <subcellularLocation>
        <location evidence="1">Membrane</location>
        <topology evidence="1">Multi-pass membrane protein</topology>
    </subcellularLocation>
</comment>
<feature type="transmembrane region" description="Helical" evidence="8">
    <location>
        <begin position="619"/>
        <end position="641"/>
    </location>
</feature>
<dbReference type="InterPro" id="IPR003593">
    <property type="entry name" value="AAA+_ATPase"/>
</dbReference>
<keyword evidence="4" id="KW-0067">ATP-binding</keyword>
<dbReference type="PRINTS" id="PR00164">
    <property type="entry name" value="ABC2TRNSPORT"/>
</dbReference>
<keyword evidence="3" id="KW-0547">Nucleotide-binding</keyword>
<feature type="transmembrane region" description="Helical" evidence="8">
    <location>
        <begin position="780"/>
        <end position="801"/>
    </location>
</feature>
<dbReference type="Gene3D" id="3.40.50.300">
    <property type="entry name" value="P-loop containing nucleotide triphosphate hydrolases"/>
    <property type="match status" value="1"/>
</dbReference>
<dbReference type="GO" id="GO:0140359">
    <property type="term" value="F:ABC-type transporter activity"/>
    <property type="evidence" value="ECO:0007669"/>
    <property type="project" value="InterPro"/>
</dbReference>
<keyword evidence="6 8" id="KW-0472">Membrane</keyword>
<evidence type="ECO:0000313" key="12">
    <source>
        <dbReference type="Proteomes" id="UP000663865"/>
    </source>
</evidence>
<dbReference type="SMART" id="SM00382">
    <property type="entry name" value="AAA"/>
    <property type="match status" value="1"/>
</dbReference>
<evidence type="ECO:0000259" key="9">
    <source>
        <dbReference type="PROSITE" id="PS50893"/>
    </source>
</evidence>
<dbReference type="PROSITE" id="PS50893">
    <property type="entry name" value="ABC_TRANSPORTER_2"/>
    <property type="match status" value="1"/>
</dbReference>
<keyword evidence="2 8" id="KW-0812">Transmembrane</keyword>
<evidence type="ECO:0000256" key="3">
    <source>
        <dbReference type="ARBA" id="ARBA00022741"/>
    </source>
</evidence>
<feature type="transmembrane region" description="Helical" evidence="8">
    <location>
        <begin position="709"/>
        <end position="733"/>
    </location>
</feature>
<accession>A0A817U7Y0</accession>
<protein>
    <submittedName>
        <fullName evidence="11">Uncharacterized protein</fullName>
    </submittedName>
</protein>
<dbReference type="Pfam" id="PF00005">
    <property type="entry name" value="ABC_tran"/>
    <property type="match status" value="1"/>
</dbReference>
<evidence type="ECO:0000313" key="11">
    <source>
        <dbReference type="EMBL" id="CAF3323303.1"/>
    </source>
</evidence>
<dbReference type="InterPro" id="IPR017871">
    <property type="entry name" value="ABC_transporter-like_CS"/>
</dbReference>
<dbReference type="GO" id="GO:0016887">
    <property type="term" value="F:ATP hydrolysis activity"/>
    <property type="evidence" value="ECO:0007669"/>
    <property type="project" value="InterPro"/>
</dbReference>
<dbReference type="PROSITE" id="PS00211">
    <property type="entry name" value="ABC_TRANSPORTER_1"/>
    <property type="match status" value="1"/>
</dbReference>
<organism evidence="11 12">
    <name type="scientific">Rotaria socialis</name>
    <dbReference type="NCBI Taxonomy" id="392032"/>
    <lineage>
        <taxon>Eukaryota</taxon>
        <taxon>Metazoa</taxon>
        <taxon>Spiralia</taxon>
        <taxon>Gnathifera</taxon>
        <taxon>Rotifera</taxon>
        <taxon>Eurotatoria</taxon>
        <taxon>Bdelloidea</taxon>
        <taxon>Philodinida</taxon>
        <taxon>Philodinidae</taxon>
        <taxon>Rotaria</taxon>
    </lineage>
</organism>
<evidence type="ECO:0000256" key="2">
    <source>
        <dbReference type="ARBA" id="ARBA00022692"/>
    </source>
</evidence>
<feature type="domain" description="ABC transmembrane type-2" evidence="10">
    <location>
        <begin position="490"/>
        <end position="734"/>
    </location>
</feature>
<feature type="region of interest" description="Disordered" evidence="7">
    <location>
        <begin position="854"/>
        <end position="911"/>
    </location>
</feature>
<dbReference type="InterPro" id="IPR000412">
    <property type="entry name" value="ABC_2_transport"/>
</dbReference>